<dbReference type="InterPro" id="IPR007165">
    <property type="entry name" value="Phage_holin_4_2"/>
</dbReference>
<name>A0A0G1MK11_9BACT</name>
<keyword evidence="1" id="KW-0472">Membrane</keyword>
<keyword evidence="1" id="KW-1133">Transmembrane helix</keyword>
<dbReference type="PANTHER" id="PTHR37309:SF1">
    <property type="entry name" value="SLR0284 PROTEIN"/>
    <property type="match status" value="1"/>
</dbReference>
<organism evidence="2 3">
    <name type="scientific">Candidatus Azambacteria bacterium GW2011_GWA1_44_9</name>
    <dbReference type="NCBI Taxonomy" id="1618610"/>
    <lineage>
        <taxon>Bacteria</taxon>
        <taxon>Candidatus Azamiibacteriota</taxon>
    </lineage>
</organism>
<feature type="transmembrane region" description="Helical" evidence="1">
    <location>
        <begin position="90"/>
        <end position="111"/>
    </location>
</feature>
<dbReference type="Pfam" id="PF04020">
    <property type="entry name" value="Phage_holin_4_2"/>
    <property type="match status" value="1"/>
</dbReference>
<keyword evidence="1" id="KW-0812">Transmembrane</keyword>
<dbReference type="PANTHER" id="PTHR37309">
    <property type="entry name" value="SLR0284 PROTEIN"/>
    <property type="match status" value="1"/>
</dbReference>
<evidence type="ECO:0000313" key="2">
    <source>
        <dbReference type="EMBL" id="KKT81137.1"/>
    </source>
</evidence>
<gene>
    <name evidence="2" type="ORF">UW78_C0016G0004</name>
</gene>
<dbReference type="AlphaFoldDB" id="A0A0G1MK11"/>
<proteinExistence type="predicted"/>
<dbReference type="EMBL" id="LCJQ01000016">
    <property type="protein sequence ID" value="KKT81137.1"/>
    <property type="molecule type" value="Genomic_DNA"/>
</dbReference>
<feature type="transmembrane region" description="Helical" evidence="1">
    <location>
        <begin position="54"/>
        <end position="78"/>
    </location>
</feature>
<evidence type="ECO:0000256" key="1">
    <source>
        <dbReference type="SAM" id="Phobius"/>
    </source>
</evidence>
<protein>
    <recommendedName>
        <fullName evidence="4">Integral membrane protein</fullName>
    </recommendedName>
</protein>
<reference evidence="2 3" key="1">
    <citation type="journal article" date="2015" name="Nature">
        <title>rRNA introns, odd ribosomes, and small enigmatic genomes across a large radiation of phyla.</title>
        <authorList>
            <person name="Brown C.T."/>
            <person name="Hug L.A."/>
            <person name="Thomas B.C."/>
            <person name="Sharon I."/>
            <person name="Castelle C.J."/>
            <person name="Singh A."/>
            <person name="Wilkins M.J."/>
            <person name="Williams K.H."/>
            <person name="Banfield J.F."/>
        </authorList>
    </citation>
    <scope>NUCLEOTIDE SEQUENCE [LARGE SCALE GENOMIC DNA]</scope>
</reference>
<accession>A0A0G1MK11</accession>
<evidence type="ECO:0000313" key="3">
    <source>
        <dbReference type="Proteomes" id="UP000034595"/>
    </source>
</evidence>
<dbReference type="Proteomes" id="UP000034595">
    <property type="component" value="Unassembled WGS sequence"/>
</dbReference>
<feature type="transmembrane region" description="Helical" evidence="1">
    <location>
        <begin position="28"/>
        <end position="47"/>
    </location>
</feature>
<evidence type="ECO:0008006" key="4">
    <source>
        <dbReference type="Google" id="ProtNLM"/>
    </source>
</evidence>
<comment type="caution">
    <text evidence="2">The sequence shown here is derived from an EMBL/GenBank/DDBJ whole genome shotgun (WGS) entry which is preliminary data.</text>
</comment>
<sequence length="116" mass="12461">MRLLAKWIIIALLFLALPEIISGITITASFGTALLVAFFWGVAQSLVRPIVLLVLLPINLITLGLFTFVVNALLLWGIGNIIQGFSVDGFIPAFLGALILSGAGMLINAIVKEREE</sequence>